<dbReference type="EMBL" id="JACHMH010000001">
    <property type="protein sequence ID" value="MBB4681158.1"/>
    <property type="molecule type" value="Genomic_DNA"/>
</dbReference>
<keyword evidence="2 4" id="KW-0560">Oxidoreductase</keyword>
<organism evidence="4 5">
    <name type="scientific">Crossiella cryophila</name>
    <dbReference type="NCBI Taxonomy" id="43355"/>
    <lineage>
        <taxon>Bacteria</taxon>
        <taxon>Bacillati</taxon>
        <taxon>Actinomycetota</taxon>
        <taxon>Actinomycetes</taxon>
        <taxon>Pseudonocardiales</taxon>
        <taxon>Pseudonocardiaceae</taxon>
        <taxon>Crossiella</taxon>
    </lineage>
</organism>
<dbReference type="InterPro" id="IPR037165">
    <property type="entry name" value="AldOxase/xan_DH_Mopterin-bd_sf"/>
</dbReference>
<comment type="caution">
    <text evidence="4">The sequence shown here is derived from an EMBL/GenBank/DDBJ whole genome shotgun (WGS) entry which is preliminary data.</text>
</comment>
<dbReference type="Pfam" id="PF02738">
    <property type="entry name" value="MoCoBD_1"/>
    <property type="match status" value="1"/>
</dbReference>
<accession>A0A7W7FXY7</accession>
<evidence type="ECO:0000256" key="2">
    <source>
        <dbReference type="ARBA" id="ARBA00023002"/>
    </source>
</evidence>
<dbReference type="Pfam" id="PF01315">
    <property type="entry name" value="Ald_Xan_dh_C"/>
    <property type="match status" value="1"/>
</dbReference>
<sequence>MTGGLIGRPVDRVDGHAKVTGAATYAADQRIPGLLHGFLVLSTIARGRITGIDVTAAERAPGVRRVFTHHTMPRLTLPVGPYRKSYLPVQEDRIHHNGQPIALVVADTLEQAQHAATLVTASYQTEKHRSALHEAEGEEFVPPVQSGTPNETIRGNPAAGLADADIRIEGIYSSPIHLHNPMEPSATIAHWTGQQVTVYESTQSVTFARSAVSQALRVPLADVKVVSPYLGGGFGAKGPTWPHTLLTAAAARELDRPVKLVLSRAQLYTAHGHRSELSQRITLGAKRDGRLTALVHVSTQQVSATEDRVFNSSHSSRLLYAVPNLHVRQQAVRLDLQNGAFIRSPELAAHHGLETALDELSHQLGIDPVELRLRNYAATNPETGARWGSKHLDECYRIGARAFGWGRRDPRVGSMRDGDIRIGWGMATEAHTCGAMPSGAHLSLGVDGRATLSTGAQDIGTGTYTVLTQVAAQVLGLPLTEVTTRLGHTDYPVAMGSFGSGTVNSVTGAVNQAATAVRAEVIRLAVADPRSPLHGIPAEDIVSEHGYLFAPDRRRRDSYRDVLARHGKPVESTGASANTPNYTTGAVFVEVRVDPRYGKVTVSRVVGAYDPGRVLNRRTAHSQAIGGAIWGIGFALMEHAVVDPAHARIVNATLSTYLMPVNADVPEIETHFVDKPDPSSAALGARGFGETPMTGVPAAIGNAVFHATGRRIRDLPITQDKLL</sequence>
<protein>
    <submittedName>
        <fullName evidence="4">Xanthine dehydrogenase YagR molybdenum-binding subunit</fullName>
        <ecNumber evidence="4">1.17.1.4</ecNumber>
    </submittedName>
</protein>
<evidence type="ECO:0000256" key="1">
    <source>
        <dbReference type="ARBA" id="ARBA00022505"/>
    </source>
</evidence>
<dbReference type="SUPFAM" id="SSF56003">
    <property type="entry name" value="Molybdenum cofactor-binding domain"/>
    <property type="match status" value="1"/>
</dbReference>
<dbReference type="GO" id="GO:0005506">
    <property type="term" value="F:iron ion binding"/>
    <property type="evidence" value="ECO:0007669"/>
    <property type="project" value="InterPro"/>
</dbReference>
<dbReference type="PANTHER" id="PTHR11908">
    <property type="entry name" value="XANTHINE DEHYDROGENASE"/>
    <property type="match status" value="1"/>
</dbReference>
<dbReference type="InterPro" id="IPR008274">
    <property type="entry name" value="AldOxase/xan_DH_MoCoBD1"/>
</dbReference>
<keyword evidence="1" id="KW-0500">Molybdenum</keyword>
<proteinExistence type="predicted"/>
<dbReference type="InterPro" id="IPR016208">
    <property type="entry name" value="Ald_Oxase/xanthine_DH-like"/>
</dbReference>
<feature type="domain" description="Aldehyde oxidase/xanthine dehydrogenase a/b hammerhead" evidence="3">
    <location>
        <begin position="20"/>
        <end position="127"/>
    </location>
</feature>
<evidence type="ECO:0000259" key="3">
    <source>
        <dbReference type="SMART" id="SM01008"/>
    </source>
</evidence>
<dbReference type="InterPro" id="IPR046867">
    <property type="entry name" value="AldOxase/xan_DH_MoCoBD2"/>
</dbReference>
<keyword evidence="5" id="KW-1185">Reference proteome</keyword>
<dbReference type="Gene3D" id="3.90.1170.50">
    <property type="entry name" value="Aldehyde oxidase/xanthine dehydrogenase, a/b hammerhead"/>
    <property type="match status" value="1"/>
</dbReference>
<dbReference type="PANTHER" id="PTHR11908:SF132">
    <property type="entry name" value="ALDEHYDE OXIDASE 1-RELATED"/>
    <property type="match status" value="1"/>
</dbReference>
<dbReference type="SMART" id="SM01008">
    <property type="entry name" value="Ald_Xan_dh_C"/>
    <property type="match status" value="1"/>
</dbReference>
<dbReference type="RefSeq" id="WP_185007519.1">
    <property type="nucleotide sequence ID" value="NZ_BAAAUI010000045.1"/>
</dbReference>
<evidence type="ECO:0000313" key="5">
    <source>
        <dbReference type="Proteomes" id="UP000533598"/>
    </source>
</evidence>
<dbReference type="InterPro" id="IPR036856">
    <property type="entry name" value="Ald_Oxase/Xan_DH_a/b_sf"/>
</dbReference>
<gene>
    <name evidence="4" type="ORF">HNR67_007276</name>
</gene>
<dbReference type="GO" id="GO:0004854">
    <property type="term" value="F:xanthine dehydrogenase activity"/>
    <property type="evidence" value="ECO:0007669"/>
    <property type="project" value="UniProtKB-EC"/>
</dbReference>
<dbReference type="SUPFAM" id="SSF54665">
    <property type="entry name" value="CO dehydrogenase molybdoprotein N-domain-like"/>
    <property type="match status" value="1"/>
</dbReference>
<dbReference type="Proteomes" id="UP000533598">
    <property type="component" value="Unassembled WGS sequence"/>
</dbReference>
<evidence type="ECO:0000313" key="4">
    <source>
        <dbReference type="EMBL" id="MBB4681158.1"/>
    </source>
</evidence>
<dbReference type="Pfam" id="PF20256">
    <property type="entry name" value="MoCoBD_2"/>
    <property type="match status" value="1"/>
</dbReference>
<dbReference type="EC" id="1.17.1.4" evidence="4"/>
<dbReference type="InterPro" id="IPR000674">
    <property type="entry name" value="Ald_Oxase/Xan_DH_a/b"/>
</dbReference>
<reference evidence="4 5" key="1">
    <citation type="submission" date="2020-08" db="EMBL/GenBank/DDBJ databases">
        <title>Sequencing the genomes of 1000 actinobacteria strains.</title>
        <authorList>
            <person name="Klenk H.-P."/>
        </authorList>
    </citation>
    <scope>NUCLEOTIDE SEQUENCE [LARGE SCALE GENOMIC DNA]</scope>
    <source>
        <strain evidence="4 5">DSM 44230</strain>
    </source>
</reference>
<name>A0A7W7FXY7_9PSEU</name>
<dbReference type="Gene3D" id="3.30.365.10">
    <property type="entry name" value="Aldehyde oxidase/xanthine dehydrogenase, molybdopterin binding domain"/>
    <property type="match status" value="4"/>
</dbReference>
<dbReference type="AlphaFoldDB" id="A0A7W7FXY7"/>